<evidence type="ECO:0000256" key="14">
    <source>
        <dbReference type="PIRSR" id="PIRSR618044-2"/>
    </source>
</evidence>
<keyword evidence="7 17" id="KW-0732">Signal</keyword>
<reference evidence="19 20" key="1">
    <citation type="submission" date="2019-07" db="EMBL/GenBank/DDBJ databases">
        <title>Whole genome shotgun sequence of Swaminathania salitolerans NBRC 104436.</title>
        <authorList>
            <person name="Hosoyama A."/>
            <person name="Uohara A."/>
            <person name="Ohji S."/>
            <person name="Ichikawa N."/>
        </authorList>
    </citation>
    <scope>NUCLEOTIDE SEQUENCE [LARGE SCALE GENOMIC DNA]</scope>
    <source>
        <strain evidence="19 20">NBRC 104436</strain>
    </source>
</reference>
<dbReference type="Pfam" id="PF07943">
    <property type="entry name" value="PBP5_C"/>
    <property type="match status" value="1"/>
</dbReference>
<dbReference type="RefSeq" id="WP_147092931.1">
    <property type="nucleotide sequence ID" value="NZ_BJVC01000002.1"/>
</dbReference>
<dbReference type="SUPFAM" id="SSF56601">
    <property type="entry name" value="beta-lactamase/transpeptidase-like"/>
    <property type="match status" value="1"/>
</dbReference>
<evidence type="ECO:0000256" key="8">
    <source>
        <dbReference type="ARBA" id="ARBA00022801"/>
    </source>
</evidence>
<evidence type="ECO:0000256" key="16">
    <source>
        <dbReference type="SAM" id="MobiDB-lite"/>
    </source>
</evidence>
<keyword evidence="10" id="KW-0573">Peptidoglycan synthesis</keyword>
<dbReference type="EC" id="3.4.16.4" evidence="4"/>
<evidence type="ECO:0000256" key="6">
    <source>
        <dbReference type="ARBA" id="ARBA00022670"/>
    </source>
</evidence>
<sequence>MRTRRFLLSGAAGLAVSTHFALARPRRGHSGHASPTPEATPAPGASPASTPIGPLDTVARWACVIDYDTGATLLEKDADAHMPPSSLTKMMTAYIVFGMLRSGHLSLTQMLPVSEKAWRTQGSKMFVPLGESVSVSDLIEGMVIQSGNDACIVLAEGIAGSEDQFVAIMNREAAKLRLANTHFMNCTGLPNDAQYMCARDVSLLAMHLIRDYPEYYHFFGATEFTFNKIKQGNRNVLVDKGLADGLKTGHTDAGGYGLCASSKRNGRRVIMTINGTNSMNERAHEGERLLGWAFANFENVTLFHHGQVVDHVPVYMGEQADVPLIGTRDIVLTLPHGWQQRSRISVEYPSPAIAPVMAGQTLGALVLQNQGMPDIRLDLVAGQSVPRLGLVGRAMARLGHGPKPVPHS</sequence>
<dbReference type="GO" id="GO:0071555">
    <property type="term" value="P:cell wall organization"/>
    <property type="evidence" value="ECO:0007669"/>
    <property type="project" value="UniProtKB-KW"/>
</dbReference>
<comment type="pathway">
    <text evidence="2">Cell wall biogenesis; peptidoglycan biosynthesis.</text>
</comment>
<evidence type="ECO:0000256" key="12">
    <source>
        <dbReference type="ARBA" id="ARBA00034000"/>
    </source>
</evidence>
<comment type="catalytic activity">
    <reaction evidence="12">
        <text>Preferential cleavage: (Ac)2-L-Lys-D-Ala-|-D-Ala. Also transpeptidation of peptidyl-alanyl moieties that are N-acyl substituents of D-alanine.</text>
        <dbReference type="EC" id="3.4.16.4"/>
    </reaction>
</comment>
<evidence type="ECO:0000256" key="4">
    <source>
        <dbReference type="ARBA" id="ARBA00012448"/>
    </source>
</evidence>
<dbReference type="InterPro" id="IPR015956">
    <property type="entry name" value="Peniciliin-bd_prot_C_sf"/>
</dbReference>
<evidence type="ECO:0000256" key="17">
    <source>
        <dbReference type="SAM" id="SignalP"/>
    </source>
</evidence>
<keyword evidence="11" id="KW-0961">Cell wall biogenesis/degradation</keyword>
<evidence type="ECO:0000256" key="15">
    <source>
        <dbReference type="RuleBase" id="RU004016"/>
    </source>
</evidence>
<dbReference type="Gene3D" id="2.60.410.10">
    <property type="entry name" value="D-Ala-D-Ala carboxypeptidase, C-terminal domain"/>
    <property type="match status" value="1"/>
</dbReference>
<dbReference type="OrthoDB" id="9795979at2"/>
<dbReference type="Proteomes" id="UP000321405">
    <property type="component" value="Unassembled WGS sequence"/>
</dbReference>
<keyword evidence="9" id="KW-0133">Cell shape</keyword>
<dbReference type="Pfam" id="PF00768">
    <property type="entry name" value="Peptidase_S11"/>
    <property type="match status" value="1"/>
</dbReference>
<evidence type="ECO:0000256" key="2">
    <source>
        <dbReference type="ARBA" id="ARBA00004752"/>
    </source>
</evidence>
<dbReference type="InterPro" id="IPR001967">
    <property type="entry name" value="Peptidase_S11_N"/>
</dbReference>
<dbReference type="InterPro" id="IPR018044">
    <property type="entry name" value="Peptidase_S11"/>
</dbReference>
<evidence type="ECO:0000256" key="10">
    <source>
        <dbReference type="ARBA" id="ARBA00022984"/>
    </source>
</evidence>
<feature type="region of interest" description="Disordered" evidence="16">
    <location>
        <begin position="25"/>
        <end position="51"/>
    </location>
</feature>
<feature type="chain" id="PRO_5021793800" description="serine-type D-Ala-D-Ala carboxypeptidase" evidence="17">
    <location>
        <begin position="24"/>
        <end position="408"/>
    </location>
</feature>
<dbReference type="InterPro" id="IPR012907">
    <property type="entry name" value="Peptidase_S11_C"/>
</dbReference>
<dbReference type="AlphaFoldDB" id="A0A511BNN1"/>
<keyword evidence="5 19" id="KW-0121">Carboxypeptidase</keyword>
<evidence type="ECO:0000313" key="19">
    <source>
        <dbReference type="EMBL" id="GEL01947.1"/>
    </source>
</evidence>
<feature type="binding site" evidence="14">
    <location>
        <position position="247"/>
    </location>
    <ligand>
        <name>substrate</name>
    </ligand>
</feature>
<feature type="signal peptide" evidence="17">
    <location>
        <begin position="1"/>
        <end position="23"/>
    </location>
</feature>
<comment type="similarity">
    <text evidence="3 15">Belongs to the peptidase S11 family.</text>
</comment>
<feature type="active site" description="Acyl-ester intermediate" evidence="13">
    <location>
        <position position="86"/>
    </location>
</feature>
<dbReference type="EMBL" id="BJVC01000002">
    <property type="protein sequence ID" value="GEL01947.1"/>
    <property type="molecule type" value="Genomic_DNA"/>
</dbReference>
<dbReference type="GO" id="GO:0009002">
    <property type="term" value="F:serine-type D-Ala-D-Ala carboxypeptidase activity"/>
    <property type="evidence" value="ECO:0007669"/>
    <property type="project" value="UniProtKB-EC"/>
</dbReference>
<keyword evidence="8" id="KW-0378">Hydrolase</keyword>
<organism evidence="19 20">
    <name type="scientific">Swaminathania salitolerans</name>
    <dbReference type="NCBI Taxonomy" id="182838"/>
    <lineage>
        <taxon>Bacteria</taxon>
        <taxon>Pseudomonadati</taxon>
        <taxon>Pseudomonadota</taxon>
        <taxon>Alphaproteobacteria</taxon>
        <taxon>Acetobacterales</taxon>
        <taxon>Acetobacteraceae</taxon>
        <taxon>Swaminathania</taxon>
    </lineage>
</organism>
<dbReference type="UniPathway" id="UPA00219"/>
<dbReference type="GO" id="GO:0006508">
    <property type="term" value="P:proteolysis"/>
    <property type="evidence" value="ECO:0007669"/>
    <property type="project" value="UniProtKB-KW"/>
</dbReference>
<dbReference type="GO" id="GO:0009252">
    <property type="term" value="P:peptidoglycan biosynthetic process"/>
    <property type="evidence" value="ECO:0007669"/>
    <property type="project" value="UniProtKB-UniPathway"/>
</dbReference>
<evidence type="ECO:0000256" key="13">
    <source>
        <dbReference type="PIRSR" id="PIRSR618044-1"/>
    </source>
</evidence>
<dbReference type="InterPro" id="IPR012338">
    <property type="entry name" value="Beta-lactam/transpept-like"/>
</dbReference>
<evidence type="ECO:0000256" key="9">
    <source>
        <dbReference type="ARBA" id="ARBA00022960"/>
    </source>
</evidence>
<gene>
    <name evidence="19" type="ORF">SSA02_11100</name>
</gene>
<feature type="domain" description="Peptidase S11 D-Ala-D-Ala carboxypeptidase A C-terminal" evidence="18">
    <location>
        <begin position="297"/>
        <end position="387"/>
    </location>
</feature>
<dbReference type="PANTHER" id="PTHR21581">
    <property type="entry name" value="D-ALANYL-D-ALANINE CARBOXYPEPTIDASE"/>
    <property type="match status" value="1"/>
</dbReference>
<feature type="active site" evidence="13">
    <location>
        <position position="146"/>
    </location>
</feature>
<dbReference type="PANTHER" id="PTHR21581:SF6">
    <property type="entry name" value="TRAFFICKING PROTEIN PARTICLE COMPLEX SUBUNIT 12"/>
    <property type="match status" value="1"/>
</dbReference>
<evidence type="ECO:0000256" key="7">
    <source>
        <dbReference type="ARBA" id="ARBA00022729"/>
    </source>
</evidence>
<dbReference type="SUPFAM" id="SSF69189">
    <property type="entry name" value="Penicillin-binding protein associated domain"/>
    <property type="match status" value="1"/>
</dbReference>
<evidence type="ECO:0000259" key="18">
    <source>
        <dbReference type="SMART" id="SM00936"/>
    </source>
</evidence>
<feature type="active site" description="Proton acceptor" evidence="13">
    <location>
        <position position="89"/>
    </location>
</feature>
<proteinExistence type="inferred from homology"/>
<dbReference type="Gene3D" id="3.40.710.10">
    <property type="entry name" value="DD-peptidase/beta-lactamase superfamily"/>
    <property type="match status" value="1"/>
</dbReference>
<evidence type="ECO:0000313" key="20">
    <source>
        <dbReference type="Proteomes" id="UP000321405"/>
    </source>
</evidence>
<comment type="caution">
    <text evidence="19">The sequence shown here is derived from an EMBL/GenBank/DDBJ whole genome shotgun (WGS) entry which is preliminary data.</text>
</comment>
<dbReference type="InterPro" id="IPR037167">
    <property type="entry name" value="Peptidase_S11_C_sf"/>
</dbReference>
<protein>
    <recommendedName>
        <fullName evidence="4">serine-type D-Ala-D-Ala carboxypeptidase</fullName>
        <ecNumber evidence="4">3.4.16.4</ecNumber>
    </recommendedName>
</protein>
<dbReference type="PRINTS" id="PR00725">
    <property type="entry name" value="DADACBPTASE1"/>
</dbReference>
<evidence type="ECO:0000256" key="5">
    <source>
        <dbReference type="ARBA" id="ARBA00022645"/>
    </source>
</evidence>
<accession>A0A511BNN1</accession>
<keyword evidence="6" id="KW-0645">Protease</keyword>
<feature type="compositionally biased region" description="Low complexity" evidence="16">
    <location>
        <begin position="33"/>
        <end position="51"/>
    </location>
</feature>
<evidence type="ECO:0000256" key="11">
    <source>
        <dbReference type="ARBA" id="ARBA00023316"/>
    </source>
</evidence>
<dbReference type="GO" id="GO:0008360">
    <property type="term" value="P:regulation of cell shape"/>
    <property type="evidence" value="ECO:0007669"/>
    <property type="project" value="UniProtKB-KW"/>
</dbReference>
<comment type="function">
    <text evidence="1">Removes C-terminal D-alanyl residues from sugar-peptide cell wall precursors.</text>
</comment>
<name>A0A511BNN1_9PROT</name>
<evidence type="ECO:0000256" key="3">
    <source>
        <dbReference type="ARBA" id="ARBA00007164"/>
    </source>
</evidence>
<dbReference type="SMART" id="SM00936">
    <property type="entry name" value="PBP5_C"/>
    <property type="match status" value="1"/>
</dbReference>
<evidence type="ECO:0000256" key="1">
    <source>
        <dbReference type="ARBA" id="ARBA00003217"/>
    </source>
</evidence>
<keyword evidence="20" id="KW-1185">Reference proteome</keyword>